<sequence>MEKLIKNRRPKLGSSCTAHKEESLHISQAFRNFIEQLVSLHSWLSEVIGGFLRTHIDMRMRRKEIESLLRSVTSLCAMVDEAQAYKVQMKGDVLQVAGLGYGRPGLCKGVSPLEDPTDGETQNSDFSDSEFEEDQHQEESEAEQ</sequence>
<protein>
    <submittedName>
        <fullName evidence="2">Uncharacterized protein</fullName>
    </submittedName>
</protein>
<dbReference type="EMBL" id="GL732574">
    <property type="protein sequence ID" value="EFX75558.1"/>
    <property type="molecule type" value="Genomic_DNA"/>
</dbReference>
<dbReference type="KEGG" id="dpx:DAPPUDRAFT_250281"/>
<evidence type="ECO:0000313" key="3">
    <source>
        <dbReference type="Proteomes" id="UP000000305"/>
    </source>
</evidence>
<name>E9GY85_DAPPU</name>
<accession>E9GY85</accession>
<keyword evidence="3" id="KW-1185">Reference proteome</keyword>
<dbReference type="AlphaFoldDB" id="E9GY85"/>
<feature type="compositionally biased region" description="Acidic residues" evidence="1">
    <location>
        <begin position="127"/>
        <end position="144"/>
    </location>
</feature>
<feature type="region of interest" description="Disordered" evidence="1">
    <location>
        <begin position="107"/>
        <end position="144"/>
    </location>
</feature>
<reference evidence="2 3" key="1">
    <citation type="journal article" date="2011" name="Science">
        <title>The ecoresponsive genome of Daphnia pulex.</title>
        <authorList>
            <person name="Colbourne J.K."/>
            <person name="Pfrender M.E."/>
            <person name="Gilbert D."/>
            <person name="Thomas W.K."/>
            <person name="Tucker A."/>
            <person name="Oakley T.H."/>
            <person name="Tokishita S."/>
            <person name="Aerts A."/>
            <person name="Arnold G.J."/>
            <person name="Basu M.K."/>
            <person name="Bauer D.J."/>
            <person name="Caceres C.E."/>
            <person name="Carmel L."/>
            <person name="Casola C."/>
            <person name="Choi J.H."/>
            <person name="Detter J.C."/>
            <person name="Dong Q."/>
            <person name="Dusheyko S."/>
            <person name="Eads B.D."/>
            <person name="Frohlich T."/>
            <person name="Geiler-Samerotte K.A."/>
            <person name="Gerlach D."/>
            <person name="Hatcher P."/>
            <person name="Jogdeo S."/>
            <person name="Krijgsveld J."/>
            <person name="Kriventseva E.V."/>
            <person name="Kultz D."/>
            <person name="Laforsch C."/>
            <person name="Lindquist E."/>
            <person name="Lopez J."/>
            <person name="Manak J.R."/>
            <person name="Muller J."/>
            <person name="Pangilinan J."/>
            <person name="Patwardhan R.P."/>
            <person name="Pitluck S."/>
            <person name="Pritham E.J."/>
            <person name="Rechtsteiner A."/>
            <person name="Rho M."/>
            <person name="Rogozin I.B."/>
            <person name="Sakarya O."/>
            <person name="Salamov A."/>
            <person name="Schaack S."/>
            <person name="Shapiro H."/>
            <person name="Shiga Y."/>
            <person name="Skalitzky C."/>
            <person name="Smith Z."/>
            <person name="Souvorov A."/>
            <person name="Sung W."/>
            <person name="Tang Z."/>
            <person name="Tsuchiya D."/>
            <person name="Tu H."/>
            <person name="Vos H."/>
            <person name="Wang M."/>
            <person name="Wolf Y.I."/>
            <person name="Yamagata H."/>
            <person name="Yamada T."/>
            <person name="Ye Y."/>
            <person name="Shaw J.R."/>
            <person name="Andrews J."/>
            <person name="Crease T.J."/>
            <person name="Tang H."/>
            <person name="Lucas S.M."/>
            <person name="Robertson H.M."/>
            <person name="Bork P."/>
            <person name="Koonin E.V."/>
            <person name="Zdobnov E.M."/>
            <person name="Grigoriev I.V."/>
            <person name="Lynch M."/>
            <person name="Boore J.L."/>
        </authorList>
    </citation>
    <scope>NUCLEOTIDE SEQUENCE [LARGE SCALE GENOMIC DNA]</scope>
</reference>
<evidence type="ECO:0000313" key="2">
    <source>
        <dbReference type="EMBL" id="EFX75558.1"/>
    </source>
</evidence>
<organism evidence="2 3">
    <name type="scientific">Daphnia pulex</name>
    <name type="common">Water flea</name>
    <dbReference type="NCBI Taxonomy" id="6669"/>
    <lineage>
        <taxon>Eukaryota</taxon>
        <taxon>Metazoa</taxon>
        <taxon>Ecdysozoa</taxon>
        <taxon>Arthropoda</taxon>
        <taxon>Crustacea</taxon>
        <taxon>Branchiopoda</taxon>
        <taxon>Diplostraca</taxon>
        <taxon>Cladocera</taxon>
        <taxon>Anomopoda</taxon>
        <taxon>Daphniidae</taxon>
        <taxon>Daphnia</taxon>
    </lineage>
</organism>
<dbReference type="Proteomes" id="UP000000305">
    <property type="component" value="Unassembled WGS sequence"/>
</dbReference>
<proteinExistence type="predicted"/>
<dbReference type="HOGENOM" id="CLU_1798407_0_0_1"/>
<evidence type="ECO:0000256" key="1">
    <source>
        <dbReference type="SAM" id="MobiDB-lite"/>
    </source>
</evidence>
<dbReference type="InParanoid" id="E9GY85"/>
<gene>
    <name evidence="2" type="ORF">DAPPUDRAFT_250281</name>
</gene>